<keyword evidence="2" id="KW-0472">Membrane</keyword>
<keyword evidence="2" id="KW-1133">Transmembrane helix</keyword>
<sequence>MTASAQFQLFPSPAKNKKNPFRTIPKKQEQSPVSPMPGTESKSGIRAETVIVQIIEDTNTEAIKAPPKAHVIGGAPTTTTTDSTYARENSNNNKSPSRQGTPSSSSSSQGQSLQPANNQPRRASPVSPGMPIRSMFPQYDPNLPLSEQPYFPRNTNAASTTKPSGNHGTSENRSLAVPPAEVDALLGPKTVPASVCNFPSDELSPRMQYSTAEDLLTLWESANGQQLQESLGTFNLRAERTDTATFTFGDPQLPFYTLQASTNGLSIMRNHPFKVNRGVQVMALTFEDPGRRQPPHDGLVTVIFSRLAAMLAVEQAAELTRQHRLAPSEAVEVETHAVSRAASQESCRLIWNERQNRYELQHPSLLKQYSPELLGEDGNPLSRVQTKKPGILHIYVSPSSDSESLQPPTIVVTCPTPPNSVRAADTAATPRTSTLPQADNDEPLAWFDLGTMCLSICAGLTTTIIPSLYAIDSLVAAILTVAVTDPATNPILANTEMHVPSLGTPPASRSGGSSNRKNRIRASLATTAQKKKATFSGKFFATLAEREDAEEEAKLMAQIRASEAKEKKARDKKKNSGGFSLFRKKAKASKPKQIVVEEFDLEKYGHFGKESSRQGEELPGVARLLVSMLVFGLELVVTVLSAGVKCAVWMVVNMTRCVTSEKF</sequence>
<accession>A0A0U1MA94</accession>
<organism evidence="3 4">
    <name type="scientific">Talaromyces islandicus</name>
    <name type="common">Penicillium islandicum</name>
    <dbReference type="NCBI Taxonomy" id="28573"/>
    <lineage>
        <taxon>Eukaryota</taxon>
        <taxon>Fungi</taxon>
        <taxon>Dikarya</taxon>
        <taxon>Ascomycota</taxon>
        <taxon>Pezizomycotina</taxon>
        <taxon>Eurotiomycetes</taxon>
        <taxon>Eurotiomycetidae</taxon>
        <taxon>Eurotiales</taxon>
        <taxon>Trichocomaceae</taxon>
        <taxon>Talaromyces</taxon>
        <taxon>Talaromyces sect. Islandici</taxon>
    </lineage>
</organism>
<proteinExistence type="predicted"/>
<feature type="compositionally biased region" description="Low complexity" evidence="1">
    <location>
        <begin position="95"/>
        <end position="115"/>
    </location>
</feature>
<feature type="compositionally biased region" description="Polar residues" evidence="1">
    <location>
        <begin position="82"/>
        <end position="94"/>
    </location>
</feature>
<dbReference type="EMBL" id="CVMT01000013">
    <property type="protein sequence ID" value="CRG92574.1"/>
    <property type="molecule type" value="Genomic_DNA"/>
</dbReference>
<dbReference type="AlphaFoldDB" id="A0A0U1MA94"/>
<feature type="region of interest" description="Disordered" evidence="1">
    <location>
        <begin position="59"/>
        <end position="174"/>
    </location>
</feature>
<reference evidence="3 4" key="1">
    <citation type="submission" date="2015-04" db="EMBL/GenBank/DDBJ databases">
        <authorList>
            <person name="Syromyatnikov M.Y."/>
            <person name="Popov V.N."/>
        </authorList>
    </citation>
    <scope>NUCLEOTIDE SEQUENCE [LARGE SCALE GENOMIC DNA]</scope>
    <source>
        <strain evidence="3">WF-38-12</strain>
    </source>
</reference>
<feature type="region of interest" description="Disordered" evidence="1">
    <location>
        <begin position="1"/>
        <end position="46"/>
    </location>
</feature>
<evidence type="ECO:0000313" key="4">
    <source>
        <dbReference type="Proteomes" id="UP000054383"/>
    </source>
</evidence>
<dbReference type="Proteomes" id="UP000054383">
    <property type="component" value="Unassembled WGS sequence"/>
</dbReference>
<feature type="compositionally biased region" description="Polar residues" evidence="1">
    <location>
        <begin position="153"/>
        <end position="173"/>
    </location>
</feature>
<dbReference type="STRING" id="28573.A0A0U1MA94"/>
<dbReference type="OMA" id="RREHPND"/>
<evidence type="ECO:0000256" key="2">
    <source>
        <dbReference type="SAM" id="Phobius"/>
    </source>
</evidence>
<feature type="transmembrane region" description="Helical" evidence="2">
    <location>
        <begin position="624"/>
        <end position="652"/>
    </location>
</feature>
<evidence type="ECO:0000313" key="3">
    <source>
        <dbReference type="EMBL" id="CRG92574.1"/>
    </source>
</evidence>
<feature type="region of interest" description="Disordered" evidence="1">
    <location>
        <begin position="497"/>
        <end position="517"/>
    </location>
</feature>
<keyword evidence="4" id="KW-1185">Reference proteome</keyword>
<protein>
    <submittedName>
        <fullName evidence="3">Uncharacterized protein</fullName>
    </submittedName>
</protein>
<dbReference type="OrthoDB" id="5383338at2759"/>
<feature type="region of interest" description="Disordered" evidence="1">
    <location>
        <begin position="415"/>
        <end position="437"/>
    </location>
</feature>
<gene>
    <name evidence="3" type="ORF">PISL3812_09636</name>
</gene>
<keyword evidence="2" id="KW-0812">Transmembrane</keyword>
<evidence type="ECO:0000256" key="1">
    <source>
        <dbReference type="SAM" id="MobiDB-lite"/>
    </source>
</evidence>
<name>A0A0U1MA94_TALIS</name>